<evidence type="ECO:0000313" key="3">
    <source>
        <dbReference type="Proteomes" id="UP000193719"/>
    </source>
</evidence>
<protein>
    <recommendedName>
        <fullName evidence="1">F-box domain-containing protein</fullName>
    </recommendedName>
</protein>
<proteinExistence type="predicted"/>
<dbReference type="OrthoDB" id="10493129at2759"/>
<dbReference type="Proteomes" id="UP000193719">
    <property type="component" value="Unassembled WGS sequence"/>
</dbReference>
<evidence type="ECO:0000259" key="1">
    <source>
        <dbReference type="Pfam" id="PF12937"/>
    </source>
</evidence>
<dbReference type="AlphaFoldDB" id="A0A1Y1V9A8"/>
<gene>
    <name evidence="2" type="ORF">BCR36DRAFT_450318</name>
</gene>
<keyword evidence="3" id="KW-1185">Reference proteome</keyword>
<comment type="caution">
    <text evidence="2">The sequence shown here is derived from an EMBL/GenBank/DDBJ whole genome shotgun (WGS) entry which is preliminary data.</text>
</comment>
<dbReference type="Gene3D" id="1.20.1280.50">
    <property type="match status" value="1"/>
</dbReference>
<dbReference type="InterPro" id="IPR001810">
    <property type="entry name" value="F-box_dom"/>
</dbReference>
<organism evidence="2 3">
    <name type="scientific">Piromyces finnis</name>
    <dbReference type="NCBI Taxonomy" id="1754191"/>
    <lineage>
        <taxon>Eukaryota</taxon>
        <taxon>Fungi</taxon>
        <taxon>Fungi incertae sedis</taxon>
        <taxon>Chytridiomycota</taxon>
        <taxon>Chytridiomycota incertae sedis</taxon>
        <taxon>Neocallimastigomycetes</taxon>
        <taxon>Neocallimastigales</taxon>
        <taxon>Neocallimastigaceae</taxon>
        <taxon>Piromyces</taxon>
    </lineage>
</organism>
<feature type="domain" description="F-box" evidence="1">
    <location>
        <begin position="356"/>
        <end position="398"/>
    </location>
</feature>
<reference evidence="2 3" key="2">
    <citation type="submission" date="2016-08" db="EMBL/GenBank/DDBJ databases">
        <title>Pervasive Adenine N6-methylation of Active Genes in Fungi.</title>
        <authorList>
            <consortium name="DOE Joint Genome Institute"/>
            <person name="Mondo S.J."/>
            <person name="Dannebaum R.O."/>
            <person name="Kuo R.C."/>
            <person name="Labutti K."/>
            <person name="Haridas S."/>
            <person name="Kuo A."/>
            <person name="Salamov A."/>
            <person name="Ahrendt S.R."/>
            <person name="Lipzen A."/>
            <person name="Sullivan W."/>
            <person name="Andreopoulos W.B."/>
            <person name="Clum A."/>
            <person name="Lindquist E."/>
            <person name="Daum C."/>
            <person name="Ramamoorthy G.K."/>
            <person name="Gryganskyi A."/>
            <person name="Culley D."/>
            <person name="Magnuson J.K."/>
            <person name="James T.Y."/>
            <person name="O'Malley M.A."/>
            <person name="Stajich J.E."/>
            <person name="Spatafora J.W."/>
            <person name="Visel A."/>
            <person name="Grigoriev I.V."/>
        </authorList>
    </citation>
    <scope>NUCLEOTIDE SEQUENCE [LARGE SCALE GENOMIC DNA]</scope>
    <source>
        <strain evidence="3">finn</strain>
    </source>
</reference>
<dbReference type="Pfam" id="PF12937">
    <property type="entry name" value="F-box-like"/>
    <property type="match status" value="1"/>
</dbReference>
<name>A0A1Y1V9A8_9FUNG</name>
<dbReference type="STRING" id="1754191.A0A1Y1V9A8"/>
<dbReference type="EMBL" id="MCFH01000023">
    <property type="protein sequence ID" value="ORX49666.1"/>
    <property type="molecule type" value="Genomic_DNA"/>
</dbReference>
<evidence type="ECO:0000313" key="2">
    <source>
        <dbReference type="EMBL" id="ORX49666.1"/>
    </source>
</evidence>
<sequence length="458" mass="54097">MLSVPSVYRNYDVQWAITACFYLLDYLKKSLNIGEGVLPWMKQSFHHIYIYPEITSTSYKNQIRNKNDLNNNESKQFILSWDEKRFKKDIKVKDIINQLYQNFKNDENNINTQEKLEEFLKRIHQCIFLSLNNNYMNDKSSIYTNQNHKIQIKKQVSLPIMTCQCQLDPITGYTKLRSKKQYFMASSDNNHFTNKKTNNTSVRCLSGEEIQLGLNTTPHYYSKSFIYPLDISKIKYNNYTKLSHYHYGTDFSLPLPPNSGTIDNNNKEIKNEVIHIQKCSSSNYSIQPTNYNELYQIYLNCKKNQIKDHLSDAQLVNSYNNFINTSIHPNNSIKKFNNEKGTIEYPNFYKKKQSHNLPAEILKRIFLFHSLNSDDDFTSLMLVCRQWYQLETICRWQTLNLNLSKPWKPFYFLLTSQQFPISSLNSLHPQNRDGNLFSILNNIYYSSYNSTGIEISKN</sequence>
<reference evidence="2 3" key="1">
    <citation type="submission" date="2016-08" db="EMBL/GenBank/DDBJ databases">
        <title>Genomes of anaerobic fungi encode conserved fungal cellulosomes for biomass hydrolysis.</title>
        <authorList>
            <consortium name="DOE Joint Genome Institute"/>
            <person name="Haitjema C.H."/>
            <person name="Gilmore S.P."/>
            <person name="Henske J.K."/>
            <person name="Solomon K.V."/>
            <person name="De Groot R."/>
            <person name="Kuo A."/>
            <person name="Mondo S.J."/>
            <person name="Salamov A.A."/>
            <person name="Labutti K."/>
            <person name="Zhao Z."/>
            <person name="Chiniquy J."/>
            <person name="Barry K."/>
            <person name="Brewer H.M."/>
            <person name="Purvine S.O."/>
            <person name="Wright A.T."/>
            <person name="Boxma B."/>
            <person name="Van Alen T."/>
            <person name="Hackstein J.H."/>
            <person name="Baker S.E."/>
            <person name="Grigoriev I.V."/>
            <person name="O'Malley M.A."/>
        </authorList>
    </citation>
    <scope>NUCLEOTIDE SEQUENCE [LARGE SCALE GENOMIC DNA]</scope>
    <source>
        <strain evidence="3">finn</strain>
    </source>
</reference>
<accession>A0A1Y1V9A8</accession>